<dbReference type="Gene3D" id="2.10.25.10">
    <property type="entry name" value="Laminin"/>
    <property type="match status" value="1"/>
</dbReference>
<feature type="signal peptide" evidence="1">
    <location>
        <begin position="1"/>
        <end position="18"/>
    </location>
</feature>
<keyword evidence="3" id="KW-1185">Reference proteome</keyword>
<evidence type="ECO:0000313" key="3">
    <source>
        <dbReference type="Proteomes" id="UP001054837"/>
    </source>
</evidence>
<organism evidence="2 3">
    <name type="scientific">Caerostris darwini</name>
    <dbReference type="NCBI Taxonomy" id="1538125"/>
    <lineage>
        <taxon>Eukaryota</taxon>
        <taxon>Metazoa</taxon>
        <taxon>Ecdysozoa</taxon>
        <taxon>Arthropoda</taxon>
        <taxon>Chelicerata</taxon>
        <taxon>Arachnida</taxon>
        <taxon>Araneae</taxon>
        <taxon>Araneomorphae</taxon>
        <taxon>Entelegynae</taxon>
        <taxon>Araneoidea</taxon>
        <taxon>Araneidae</taxon>
        <taxon>Caerostris</taxon>
    </lineage>
</organism>
<dbReference type="AlphaFoldDB" id="A0AAV4RLK4"/>
<evidence type="ECO:0000256" key="1">
    <source>
        <dbReference type="SAM" id="SignalP"/>
    </source>
</evidence>
<proteinExistence type="predicted"/>
<name>A0AAV4RLK4_9ARAC</name>
<sequence>MKIFILIICLALLGLTSSLRPSEESFFKKQGITTDCRGNTTFGSFSICLPRCDTLYEYQMCRHPSQLGCKCKRGYVPVDANTNPLRCVKLRDCPF</sequence>
<reference evidence="2 3" key="1">
    <citation type="submission" date="2021-06" db="EMBL/GenBank/DDBJ databases">
        <title>Caerostris darwini draft genome.</title>
        <authorList>
            <person name="Kono N."/>
            <person name="Arakawa K."/>
        </authorList>
    </citation>
    <scope>NUCLEOTIDE SEQUENCE [LARGE SCALE GENOMIC DNA]</scope>
</reference>
<gene>
    <name evidence="2" type="primary">AVEN_193759_1</name>
    <name evidence="2" type="ORF">CDAR_275861</name>
</gene>
<dbReference type="EMBL" id="BPLQ01006483">
    <property type="protein sequence ID" value="GIY22813.1"/>
    <property type="molecule type" value="Genomic_DNA"/>
</dbReference>
<dbReference type="SUPFAM" id="SSF57567">
    <property type="entry name" value="Serine protease inhibitors"/>
    <property type="match status" value="1"/>
</dbReference>
<accession>A0AAV4RLK4</accession>
<keyword evidence="1" id="KW-0732">Signal</keyword>
<feature type="chain" id="PRO_5043573725" evidence="1">
    <location>
        <begin position="19"/>
        <end position="95"/>
    </location>
</feature>
<evidence type="ECO:0000313" key="2">
    <source>
        <dbReference type="EMBL" id="GIY22813.1"/>
    </source>
</evidence>
<dbReference type="Proteomes" id="UP001054837">
    <property type="component" value="Unassembled WGS sequence"/>
</dbReference>
<comment type="caution">
    <text evidence="2">The sequence shown here is derived from an EMBL/GenBank/DDBJ whole genome shotgun (WGS) entry which is preliminary data.</text>
</comment>
<dbReference type="InterPro" id="IPR036084">
    <property type="entry name" value="Ser_inhib-like_sf"/>
</dbReference>
<protein>
    <submittedName>
        <fullName evidence="2">Uncharacterized protein</fullName>
    </submittedName>
</protein>